<sequence>MGALAPTLSTWIPEDDLLLKNAIEAGASLESLAKGTKNSMGLSTIALNCTEATNLFPHLICFKFFMIELECFMVAISLEKAALSDEYFIKRKLYPNVDFYSRLIYRRNSESEGGGKKMKAKRKLGDSVDGKRDLKRQRVVDSPSSPPEESLCLIMTMKMMKGEH</sequence>
<dbReference type="Gramene" id="KJB34082">
    <property type="protein sequence ID" value="KJB34082"/>
    <property type="gene ID" value="B456_006G047100"/>
</dbReference>
<evidence type="ECO:0000313" key="3">
    <source>
        <dbReference type="Proteomes" id="UP000032304"/>
    </source>
</evidence>
<dbReference type="OMA" id="IELECFM"/>
<keyword evidence="3" id="KW-1185">Reference proteome</keyword>
<dbReference type="PANTHER" id="PTHR42871">
    <property type="entry name" value="CITRATE SYNTHASE"/>
    <property type="match status" value="1"/>
</dbReference>
<feature type="compositionally biased region" description="Basic and acidic residues" evidence="1">
    <location>
        <begin position="123"/>
        <end position="139"/>
    </location>
</feature>
<dbReference type="InterPro" id="IPR016143">
    <property type="entry name" value="Citrate_synth-like_sm_a-sub"/>
</dbReference>
<dbReference type="AlphaFoldDB" id="A0A0D2NLY5"/>
<proteinExistence type="predicted"/>
<dbReference type="STRING" id="29730.A0A0D2NLY5"/>
<dbReference type="GO" id="GO:0046912">
    <property type="term" value="F:acyltransferase activity, acyl groups converted into alkyl on transfer"/>
    <property type="evidence" value="ECO:0007669"/>
    <property type="project" value="InterPro"/>
</dbReference>
<protein>
    <submittedName>
        <fullName evidence="2">Uncharacterized protein</fullName>
    </submittedName>
</protein>
<dbReference type="eggNOG" id="KOG2617">
    <property type="taxonomic scope" value="Eukaryota"/>
</dbReference>
<dbReference type="EMBL" id="CM001745">
    <property type="protein sequence ID" value="KJB34082.1"/>
    <property type="molecule type" value="Genomic_DNA"/>
</dbReference>
<accession>A0A0D2NLY5</accession>
<reference evidence="2 3" key="1">
    <citation type="journal article" date="2012" name="Nature">
        <title>Repeated polyploidization of Gossypium genomes and the evolution of spinnable cotton fibres.</title>
        <authorList>
            <person name="Paterson A.H."/>
            <person name="Wendel J.F."/>
            <person name="Gundlach H."/>
            <person name="Guo H."/>
            <person name="Jenkins J."/>
            <person name="Jin D."/>
            <person name="Llewellyn D."/>
            <person name="Showmaker K.C."/>
            <person name="Shu S."/>
            <person name="Udall J."/>
            <person name="Yoo M.J."/>
            <person name="Byers R."/>
            <person name="Chen W."/>
            <person name="Doron-Faigenboim A."/>
            <person name="Duke M.V."/>
            <person name="Gong L."/>
            <person name="Grimwood J."/>
            <person name="Grover C."/>
            <person name="Grupp K."/>
            <person name="Hu G."/>
            <person name="Lee T.H."/>
            <person name="Li J."/>
            <person name="Lin L."/>
            <person name="Liu T."/>
            <person name="Marler B.S."/>
            <person name="Page J.T."/>
            <person name="Roberts A.W."/>
            <person name="Romanel E."/>
            <person name="Sanders W.S."/>
            <person name="Szadkowski E."/>
            <person name="Tan X."/>
            <person name="Tang H."/>
            <person name="Xu C."/>
            <person name="Wang J."/>
            <person name="Wang Z."/>
            <person name="Zhang D."/>
            <person name="Zhang L."/>
            <person name="Ashrafi H."/>
            <person name="Bedon F."/>
            <person name="Bowers J.E."/>
            <person name="Brubaker C.L."/>
            <person name="Chee P.W."/>
            <person name="Das S."/>
            <person name="Gingle A.R."/>
            <person name="Haigler C.H."/>
            <person name="Harker D."/>
            <person name="Hoffmann L.V."/>
            <person name="Hovav R."/>
            <person name="Jones D.C."/>
            <person name="Lemke C."/>
            <person name="Mansoor S."/>
            <person name="ur Rahman M."/>
            <person name="Rainville L.N."/>
            <person name="Rambani A."/>
            <person name="Reddy U.K."/>
            <person name="Rong J.K."/>
            <person name="Saranga Y."/>
            <person name="Scheffler B.E."/>
            <person name="Scheffler J.A."/>
            <person name="Stelly D.M."/>
            <person name="Triplett B.A."/>
            <person name="Van Deynze A."/>
            <person name="Vaslin M.F."/>
            <person name="Waghmare V.N."/>
            <person name="Walford S.A."/>
            <person name="Wright R.J."/>
            <person name="Zaki E.A."/>
            <person name="Zhang T."/>
            <person name="Dennis E.S."/>
            <person name="Mayer K.F."/>
            <person name="Peterson D.G."/>
            <person name="Rokhsar D.S."/>
            <person name="Wang X."/>
            <person name="Schmutz J."/>
        </authorList>
    </citation>
    <scope>NUCLEOTIDE SEQUENCE [LARGE SCALE GENOMIC DNA]</scope>
</reference>
<dbReference type="Proteomes" id="UP000032304">
    <property type="component" value="Chromosome 6"/>
</dbReference>
<dbReference type="PANTHER" id="PTHR42871:SF1">
    <property type="entry name" value="CITRATE SYNTHASE"/>
    <property type="match status" value="1"/>
</dbReference>
<dbReference type="InterPro" id="IPR036969">
    <property type="entry name" value="Citrate_synthase_sf"/>
</dbReference>
<dbReference type="InterPro" id="IPR002020">
    <property type="entry name" value="Citrate_synthase"/>
</dbReference>
<dbReference type="SUPFAM" id="SSF48256">
    <property type="entry name" value="Citrate synthase"/>
    <property type="match status" value="1"/>
</dbReference>
<evidence type="ECO:0000313" key="2">
    <source>
        <dbReference type="EMBL" id="KJB34082.1"/>
    </source>
</evidence>
<evidence type="ECO:0000256" key="1">
    <source>
        <dbReference type="SAM" id="MobiDB-lite"/>
    </source>
</evidence>
<name>A0A0D2NLY5_GOSRA</name>
<feature type="region of interest" description="Disordered" evidence="1">
    <location>
        <begin position="110"/>
        <end position="149"/>
    </location>
</feature>
<dbReference type="Gene3D" id="1.10.230.10">
    <property type="entry name" value="Cytochrome P450-Terp, domain 2"/>
    <property type="match status" value="1"/>
</dbReference>
<gene>
    <name evidence="2" type="ORF">B456_006G047100</name>
</gene>
<organism evidence="2 3">
    <name type="scientific">Gossypium raimondii</name>
    <name type="common">Peruvian cotton</name>
    <name type="synonym">Gossypium klotzschianum subsp. raimondii</name>
    <dbReference type="NCBI Taxonomy" id="29730"/>
    <lineage>
        <taxon>Eukaryota</taxon>
        <taxon>Viridiplantae</taxon>
        <taxon>Streptophyta</taxon>
        <taxon>Embryophyta</taxon>
        <taxon>Tracheophyta</taxon>
        <taxon>Spermatophyta</taxon>
        <taxon>Magnoliopsida</taxon>
        <taxon>eudicotyledons</taxon>
        <taxon>Gunneridae</taxon>
        <taxon>Pentapetalae</taxon>
        <taxon>rosids</taxon>
        <taxon>malvids</taxon>
        <taxon>Malvales</taxon>
        <taxon>Malvaceae</taxon>
        <taxon>Malvoideae</taxon>
        <taxon>Gossypium</taxon>
    </lineage>
</organism>
<dbReference type="Pfam" id="PF00285">
    <property type="entry name" value="Citrate_synt"/>
    <property type="match status" value="1"/>
</dbReference>